<dbReference type="RefSeq" id="WP_267301735.1">
    <property type="nucleotide sequence ID" value="NZ_JAOQJZ010000014.1"/>
</dbReference>
<gene>
    <name evidence="3" type="ORF">OCV57_12030</name>
</gene>
<sequence>MSEQINPIVSEKDMGADGKLRKWSTGRKVKWIIWIVIILAVALGFWHQHYMRSDSQIKAVFDDNKANFQTTAEFMIESISCEKPTLPKGKCSIKSLTENNACKSVKKELEELERRNVTYIDSDGLTVKFYTIYDHYYIYRSPISSSGGEDNLGDGWSYVKTSKS</sequence>
<keyword evidence="2" id="KW-1133">Transmembrane helix</keyword>
<evidence type="ECO:0000313" key="3">
    <source>
        <dbReference type="EMBL" id="MCU6706643.1"/>
    </source>
</evidence>
<evidence type="ECO:0000313" key="4">
    <source>
        <dbReference type="Proteomes" id="UP001208131"/>
    </source>
</evidence>
<evidence type="ECO:0000256" key="2">
    <source>
        <dbReference type="SAM" id="Phobius"/>
    </source>
</evidence>
<feature type="transmembrane region" description="Helical" evidence="2">
    <location>
        <begin position="29"/>
        <end position="47"/>
    </location>
</feature>
<name>A0AAE3II15_9FIRM</name>
<organism evidence="3 4">
    <name type="scientific">Hominimerdicola aceti</name>
    <dbReference type="NCBI Taxonomy" id="2981726"/>
    <lineage>
        <taxon>Bacteria</taxon>
        <taxon>Bacillati</taxon>
        <taxon>Bacillota</taxon>
        <taxon>Clostridia</taxon>
        <taxon>Eubacteriales</taxon>
        <taxon>Oscillospiraceae</taxon>
        <taxon>Hominimerdicola</taxon>
    </lineage>
</organism>
<keyword evidence="4" id="KW-1185">Reference proteome</keyword>
<dbReference type="EMBL" id="JAOQJZ010000014">
    <property type="protein sequence ID" value="MCU6706643.1"/>
    <property type="molecule type" value="Genomic_DNA"/>
</dbReference>
<dbReference type="AlphaFoldDB" id="A0AAE3II15"/>
<comment type="caution">
    <text evidence="3">The sequence shown here is derived from an EMBL/GenBank/DDBJ whole genome shotgun (WGS) entry which is preliminary data.</text>
</comment>
<reference evidence="3 4" key="1">
    <citation type="journal article" date="2021" name="ISME Commun">
        <title>Automated analysis of genomic sequences facilitates high-throughput and comprehensive description of bacteria.</title>
        <authorList>
            <person name="Hitch T.C.A."/>
        </authorList>
    </citation>
    <scope>NUCLEOTIDE SEQUENCE [LARGE SCALE GENOMIC DNA]</scope>
    <source>
        <strain evidence="3 4">Sanger_31</strain>
    </source>
</reference>
<dbReference type="Proteomes" id="UP001208131">
    <property type="component" value="Unassembled WGS sequence"/>
</dbReference>
<keyword evidence="2" id="KW-0472">Membrane</keyword>
<keyword evidence="1" id="KW-0175">Coiled coil</keyword>
<evidence type="ECO:0000256" key="1">
    <source>
        <dbReference type="SAM" id="Coils"/>
    </source>
</evidence>
<accession>A0AAE3II15</accession>
<feature type="coiled-coil region" evidence="1">
    <location>
        <begin position="95"/>
        <end position="122"/>
    </location>
</feature>
<keyword evidence="2" id="KW-0812">Transmembrane</keyword>
<protein>
    <submittedName>
        <fullName evidence="3">Uncharacterized protein</fullName>
    </submittedName>
</protein>
<proteinExistence type="predicted"/>